<protein>
    <submittedName>
        <fullName evidence="2">Uncharacterized protein</fullName>
    </submittedName>
</protein>
<accession>A0A5M8QG46</accession>
<comment type="caution">
    <text evidence="2">The sequence shown here is derived from an EMBL/GenBank/DDBJ whole genome shotgun (WGS) entry which is preliminary data.</text>
</comment>
<keyword evidence="1" id="KW-0472">Membrane</keyword>
<organism evidence="2 3">
    <name type="scientific">Dyadobacter flavalbus</name>
    <dbReference type="NCBI Taxonomy" id="2579942"/>
    <lineage>
        <taxon>Bacteria</taxon>
        <taxon>Pseudomonadati</taxon>
        <taxon>Bacteroidota</taxon>
        <taxon>Cytophagia</taxon>
        <taxon>Cytophagales</taxon>
        <taxon>Spirosomataceae</taxon>
        <taxon>Dyadobacter</taxon>
    </lineage>
</organism>
<dbReference type="EMBL" id="VBSN01000069">
    <property type="protein sequence ID" value="KAA6434111.1"/>
    <property type="molecule type" value="Genomic_DNA"/>
</dbReference>
<keyword evidence="1" id="KW-0812">Transmembrane</keyword>
<gene>
    <name evidence="2" type="ORF">FEM33_22795</name>
</gene>
<proteinExistence type="predicted"/>
<evidence type="ECO:0000313" key="2">
    <source>
        <dbReference type="EMBL" id="KAA6434111.1"/>
    </source>
</evidence>
<evidence type="ECO:0000256" key="1">
    <source>
        <dbReference type="SAM" id="Phobius"/>
    </source>
</evidence>
<dbReference type="AlphaFoldDB" id="A0A5M8QG46"/>
<keyword evidence="1" id="KW-1133">Transmembrane helix</keyword>
<feature type="transmembrane region" description="Helical" evidence="1">
    <location>
        <begin position="12"/>
        <end position="31"/>
    </location>
</feature>
<evidence type="ECO:0000313" key="3">
    <source>
        <dbReference type="Proteomes" id="UP000323994"/>
    </source>
</evidence>
<keyword evidence="3" id="KW-1185">Reference proteome</keyword>
<reference evidence="2 3" key="1">
    <citation type="submission" date="2019-05" db="EMBL/GenBank/DDBJ databases">
        <authorList>
            <person name="Qu J.-H."/>
        </authorList>
    </citation>
    <scope>NUCLEOTIDE SEQUENCE [LARGE SCALE GENOMIC DNA]</scope>
    <source>
        <strain evidence="2 3">NS28</strain>
    </source>
</reference>
<name>A0A5M8QG46_9BACT</name>
<dbReference type="Proteomes" id="UP000323994">
    <property type="component" value="Unassembled WGS sequence"/>
</dbReference>
<sequence>MTQLLQNIYLITPYLFIAVLLAAAFCAIWLISELKKSQAGSQNEFSVSDRLFIKRNAARLRKMEFH</sequence>